<keyword evidence="2" id="KW-0560">Oxidoreductase</keyword>
<accession>A0A1V3XVW0</accession>
<dbReference type="GO" id="GO:0004784">
    <property type="term" value="F:superoxide dismutase activity"/>
    <property type="evidence" value="ECO:0007669"/>
    <property type="project" value="UniProtKB-EC"/>
</dbReference>
<dbReference type="Proteomes" id="UP000189229">
    <property type="component" value="Unassembled WGS sequence"/>
</dbReference>
<dbReference type="EC" id="1.15.1.1" evidence="2"/>
<evidence type="ECO:0000313" key="3">
    <source>
        <dbReference type="Proteomes" id="UP000188532"/>
    </source>
</evidence>
<evidence type="ECO:0000313" key="4">
    <source>
        <dbReference type="Proteomes" id="UP000189229"/>
    </source>
</evidence>
<name>A0A1V3XVW0_MYCKA</name>
<proteinExistence type="predicted"/>
<gene>
    <name evidence="2" type="ORF">BZL29_0127</name>
    <name evidence="1" type="ORF">BZL30_7835</name>
</gene>
<reference evidence="3 4" key="1">
    <citation type="submission" date="2017-02" db="EMBL/GenBank/DDBJ databases">
        <title>Complete genome sequences of Mycobacterium kansasii strains isolated from rhesus macaques.</title>
        <authorList>
            <person name="Panda A."/>
            <person name="Nagaraj S."/>
            <person name="Zhao X."/>
            <person name="Tettelin H."/>
            <person name="Detolla L.J."/>
        </authorList>
    </citation>
    <scope>NUCLEOTIDE SEQUENCE [LARGE SCALE GENOMIC DNA]</scope>
    <source>
        <strain evidence="2 3">11-3469</strain>
        <strain evidence="1 4">11-3813</strain>
    </source>
</reference>
<dbReference type="Proteomes" id="UP000188532">
    <property type="component" value="Unassembled WGS sequence"/>
</dbReference>
<dbReference type="AlphaFoldDB" id="A0A1V3XVW0"/>
<dbReference type="EMBL" id="MVBM01000008">
    <property type="protein sequence ID" value="OOK67400.1"/>
    <property type="molecule type" value="Genomic_DNA"/>
</dbReference>
<dbReference type="EMBL" id="MVBN01000001">
    <property type="protein sequence ID" value="OOK83222.1"/>
    <property type="molecule type" value="Genomic_DNA"/>
</dbReference>
<comment type="caution">
    <text evidence="2">The sequence shown here is derived from an EMBL/GenBank/DDBJ whole genome shotgun (WGS) entry which is preliminary data.</text>
</comment>
<evidence type="ECO:0000313" key="1">
    <source>
        <dbReference type="EMBL" id="OOK67400.1"/>
    </source>
</evidence>
<organism evidence="2 3">
    <name type="scientific">Mycobacterium kansasii</name>
    <dbReference type="NCBI Taxonomy" id="1768"/>
    <lineage>
        <taxon>Bacteria</taxon>
        <taxon>Bacillati</taxon>
        <taxon>Actinomycetota</taxon>
        <taxon>Actinomycetes</taxon>
        <taxon>Mycobacteriales</taxon>
        <taxon>Mycobacteriaceae</taxon>
        <taxon>Mycobacterium</taxon>
    </lineage>
</organism>
<evidence type="ECO:0000313" key="2">
    <source>
        <dbReference type="EMBL" id="OOK83222.1"/>
    </source>
</evidence>
<sequence length="41" mass="4438">MISAVPELFRRSAAVNEFEVVTSFAAPSERTSKEVRSPLAG</sequence>
<protein>
    <submittedName>
        <fullName evidence="2">Superoxide dismutase domain protein</fullName>
        <ecNumber evidence="2">1.15.1.1</ecNumber>
    </submittedName>
</protein>